<evidence type="ECO:0000313" key="3">
    <source>
        <dbReference type="Proteomes" id="UP000299102"/>
    </source>
</evidence>
<keyword evidence="1" id="KW-0812">Transmembrane</keyword>
<accession>A0A4C1ZUL8</accession>
<organism evidence="2 3">
    <name type="scientific">Eumeta variegata</name>
    <name type="common">Bagworm moth</name>
    <name type="synonym">Eumeta japonica</name>
    <dbReference type="NCBI Taxonomy" id="151549"/>
    <lineage>
        <taxon>Eukaryota</taxon>
        <taxon>Metazoa</taxon>
        <taxon>Ecdysozoa</taxon>
        <taxon>Arthropoda</taxon>
        <taxon>Hexapoda</taxon>
        <taxon>Insecta</taxon>
        <taxon>Pterygota</taxon>
        <taxon>Neoptera</taxon>
        <taxon>Endopterygota</taxon>
        <taxon>Lepidoptera</taxon>
        <taxon>Glossata</taxon>
        <taxon>Ditrysia</taxon>
        <taxon>Tineoidea</taxon>
        <taxon>Psychidae</taxon>
        <taxon>Oiketicinae</taxon>
        <taxon>Eumeta</taxon>
    </lineage>
</organism>
<name>A0A4C1ZUL8_EUMVA</name>
<evidence type="ECO:0000313" key="2">
    <source>
        <dbReference type="EMBL" id="GBP92571.1"/>
    </source>
</evidence>
<dbReference type="EMBL" id="BGZK01002286">
    <property type="protein sequence ID" value="GBP92571.1"/>
    <property type="molecule type" value="Genomic_DNA"/>
</dbReference>
<evidence type="ECO:0000256" key="1">
    <source>
        <dbReference type="SAM" id="Phobius"/>
    </source>
</evidence>
<feature type="transmembrane region" description="Helical" evidence="1">
    <location>
        <begin position="190"/>
        <end position="212"/>
    </location>
</feature>
<reference evidence="2 3" key="1">
    <citation type="journal article" date="2019" name="Commun. Biol.">
        <title>The bagworm genome reveals a unique fibroin gene that provides high tensile strength.</title>
        <authorList>
            <person name="Kono N."/>
            <person name="Nakamura H."/>
            <person name="Ohtoshi R."/>
            <person name="Tomita M."/>
            <person name="Numata K."/>
            <person name="Arakawa K."/>
        </authorList>
    </citation>
    <scope>NUCLEOTIDE SEQUENCE [LARGE SCALE GENOMIC DNA]</scope>
</reference>
<keyword evidence="1" id="KW-1133">Transmembrane helix</keyword>
<protein>
    <submittedName>
        <fullName evidence="2">Uncharacterized protein</fullName>
    </submittedName>
</protein>
<dbReference type="AlphaFoldDB" id="A0A4C1ZUL8"/>
<proteinExistence type="predicted"/>
<dbReference type="OrthoDB" id="10265389at2759"/>
<keyword evidence="1" id="KW-0472">Membrane</keyword>
<dbReference type="Proteomes" id="UP000299102">
    <property type="component" value="Unassembled WGS sequence"/>
</dbReference>
<keyword evidence="3" id="KW-1185">Reference proteome</keyword>
<sequence>MIVETGQYVLNDEITHDESMKEFIQHIVRRMYDIVDQGPMNFSGILHQCTRGHRTADLSQKNSSRFFPQPKDEQYYRLPAVFEVQDYLKCLSQRENAFCAGVFELSSPGPSQLYDVLKKFSTNKGHNFNHTRIHRAVCLGPKSDCPVKNNLKESFEECIDRHMFEEYGLRADLIHFDFCRRSGEKLEIDGVVIAFCVYLIIVVVLNVVGTVYDWVLHNSNENAKAVPTERSWLKRLDSWDKHQQSPAIFKTKTAWFKSAADLINAETKNILRARFDDFPEYRTQFMEAYGESVTTFDDCKPQHGAILTKVDADFLKIFGLTDSIKLAFGDL</sequence>
<comment type="caution">
    <text evidence="2">The sequence shown here is derived from an EMBL/GenBank/DDBJ whole genome shotgun (WGS) entry which is preliminary data.</text>
</comment>
<gene>
    <name evidence="2" type="ORF">EVAR_70945_1</name>
</gene>